<evidence type="ECO:0000313" key="11">
    <source>
        <dbReference type="EMBL" id="MFD2164406.1"/>
    </source>
</evidence>
<proteinExistence type="inferred from homology"/>
<feature type="chain" id="PRO_5046794048" evidence="9">
    <location>
        <begin position="27"/>
        <end position="1068"/>
    </location>
</feature>
<evidence type="ECO:0000256" key="8">
    <source>
        <dbReference type="PROSITE-ProRule" id="PRU01360"/>
    </source>
</evidence>
<evidence type="ECO:0000256" key="7">
    <source>
        <dbReference type="ARBA" id="ARBA00023237"/>
    </source>
</evidence>
<keyword evidence="12" id="KW-1185">Reference proteome</keyword>
<name>A0ABW4ZRD7_9SPHI</name>
<gene>
    <name evidence="11" type="ORF">ACFSJU_18515</name>
</gene>
<dbReference type="EMBL" id="JBHUHZ010000004">
    <property type="protein sequence ID" value="MFD2164406.1"/>
    <property type="molecule type" value="Genomic_DNA"/>
</dbReference>
<dbReference type="Pfam" id="PF07715">
    <property type="entry name" value="Plug"/>
    <property type="match status" value="1"/>
</dbReference>
<keyword evidence="3 8" id="KW-1134">Transmembrane beta strand</keyword>
<keyword evidence="6 8" id="KW-0472">Membrane</keyword>
<dbReference type="InterPro" id="IPR037066">
    <property type="entry name" value="Plug_dom_sf"/>
</dbReference>
<dbReference type="InterPro" id="IPR023996">
    <property type="entry name" value="TonB-dep_OMP_SusC/RagA"/>
</dbReference>
<comment type="caution">
    <text evidence="11">The sequence shown here is derived from an EMBL/GenBank/DDBJ whole genome shotgun (WGS) entry which is preliminary data.</text>
</comment>
<evidence type="ECO:0000256" key="6">
    <source>
        <dbReference type="ARBA" id="ARBA00023136"/>
    </source>
</evidence>
<feature type="signal peptide" evidence="9">
    <location>
        <begin position="1"/>
        <end position="26"/>
    </location>
</feature>
<evidence type="ECO:0000259" key="10">
    <source>
        <dbReference type="Pfam" id="PF07715"/>
    </source>
</evidence>
<evidence type="ECO:0000256" key="9">
    <source>
        <dbReference type="SAM" id="SignalP"/>
    </source>
</evidence>
<dbReference type="InterPro" id="IPR036942">
    <property type="entry name" value="Beta-barrel_TonB_sf"/>
</dbReference>
<keyword evidence="7 8" id="KW-0998">Cell outer membrane</keyword>
<dbReference type="RefSeq" id="WP_255901775.1">
    <property type="nucleotide sequence ID" value="NZ_JAFMZO010000002.1"/>
</dbReference>
<organism evidence="11 12">
    <name type="scientific">Paradesertivirga mongoliensis</name>
    <dbReference type="NCBI Taxonomy" id="2100740"/>
    <lineage>
        <taxon>Bacteria</taxon>
        <taxon>Pseudomonadati</taxon>
        <taxon>Bacteroidota</taxon>
        <taxon>Sphingobacteriia</taxon>
        <taxon>Sphingobacteriales</taxon>
        <taxon>Sphingobacteriaceae</taxon>
        <taxon>Paradesertivirga</taxon>
    </lineage>
</organism>
<evidence type="ECO:0000256" key="3">
    <source>
        <dbReference type="ARBA" id="ARBA00022452"/>
    </source>
</evidence>
<dbReference type="InterPro" id="IPR039426">
    <property type="entry name" value="TonB-dep_rcpt-like"/>
</dbReference>
<evidence type="ECO:0000256" key="2">
    <source>
        <dbReference type="ARBA" id="ARBA00022448"/>
    </source>
</evidence>
<feature type="domain" description="TonB-dependent receptor plug" evidence="10">
    <location>
        <begin position="142"/>
        <end position="262"/>
    </location>
</feature>
<dbReference type="NCBIfam" id="TIGR04056">
    <property type="entry name" value="OMP_RagA_SusC"/>
    <property type="match status" value="1"/>
</dbReference>
<evidence type="ECO:0000256" key="5">
    <source>
        <dbReference type="ARBA" id="ARBA00022729"/>
    </source>
</evidence>
<comment type="similarity">
    <text evidence="8">Belongs to the TonB-dependent receptor family.</text>
</comment>
<sequence>MQIFKKSVNTVLLAGFFLTGSYSVFAQQTDSLTQSQTDSVASITRATSGPRANITILDASSGAAVPGARITVAGYSAAISDDRGKAMVSVPNLSSVISITAEGFQYKEIALKGKLDFIVKLHEDGFNTVYGDVTLPSGPISKTTTPFAVSAVRFNDPVSAGGKETPDTYLQGKLSGLNVVRRSGTPSIGANMFLRGVNSFYTSNQPLIVVDGMIYNNDQVGSLFSGFSNNSLENIDIKDIEDVSLVKDAGAALYGTKGGNGVLFITTRRPNSENTKIDFSSSAGFNSSIDRLPVMDAYSYRSYLAGVMQSSGQSNAQIYSAPYMRDSQVGNLEYYKYHMNTDWHNQVFNAGYNQNYHMNVSGGDNIAKYNLSLGYVNNAGAIKSTSLDRYFTRFNADFNLSRKFSASTNLSFSSSNHKLANQGQAFKTSATYLGVVKAPFLHPNVIGSLGEQSPNLADTDIFGVSNPAALIEDMDAVNTNYRVIAALKMNYNFSERLSLSSQFGVSYDKIRDRLFIPQRGVSADTTQKGLLLNTIGSNTNRLFALFNDTRFSYQKNFNNIHKVDASIGARLKQDKYEADLGVTYNSSTDDYRSLSSGSPNLREINGGIGDMRWLNTYANVDYSLFNRYLLSLNLAVDGSSRFGRDVRNALTINGNKLAVMPAVGAAWLVSSENFMANVNAVDLLKLRLSYGVVGNDDIGNYTARSYYVTQNLFGLQGYARGNVGNTALQWETIEKLNGGLDLALFNERLNLSVDIYRNNAKNLLMYDAVNPVTGFDFSVNNSGGIETNGVDLSLNSRILDRKFKWDMAITISSYRNKVTRLASNSFETNYGGATILTRVGSPVNLFYGYKSNGVYSSTAEANASGLTNRLPDESIVTLQGGDVRFVNMNGDAIIDSDDRVVIGNPNPDFTGMFGNSFNYRNWSLNAMFTFSYGNDVYNGTRNILESMSGYQNQLVSAENRWRADGHVTNTPRAALGDPAMNSRFSDRWIEDGSYLRMRNLALAYNFRIKSEYFKTLRVYGSADNLVTFSKYLGYDPEFSATTSVFHQGIDVGVEPQFRTIQIGVKVGL</sequence>
<dbReference type="SUPFAM" id="SSF56935">
    <property type="entry name" value="Porins"/>
    <property type="match status" value="1"/>
</dbReference>
<dbReference type="Proteomes" id="UP001597387">
    <property type="component" value="Unassembled WGS sequence"/>
</dbReference>
<keyword evidence="5 9" id="KW-0732">Signal</keyword>
<keyword evidence="2 8" id="KW-0813">Transport</keyword>
<comment type="subcellular location">
    <subcellularLocation>
        <location evidence="1 8">Cell outer membrane</location>
        <topology evidence="1 8">Multi-pass membrane protein</topology>
    </subcellularLocation>
</comment>
<dbReference type="PANTHER" id="PTHR30069">
    <property type="entry name" value="TONB-DEPENDENT OUTER MEMBRANE RECEPTOR"/>
    <property type="match status" value="1"/>
</dbReference>
<reference evidence="12" key="1">
    <citation type="journal article" date="2019" name="Int. J. Syst. Evol. Microbiol.">
        <title>The Global Catalogue of Microorganisms (GCM) 10K type strain sequencing project: providing services to taxonomists for standard genome sequencing and annotation.</title>
        <authorList>
            <consortium name="The Broad Institute Genomics Platform"/>
            <consortium name="The Broad Institute Genome Sequencing Center for Infectious Disease"/>
            <person name="Wu L."/>
            <person name="Ma J."/>
        </authorList>
    </citation>
    <scope>NUCLEOTIDE SEQUENCE [LARGE SCALE GENOMIC DNA]</scope>
    <source>
        <strain evidence="12">KCTC 42217</strain>
    </source>
</reference>
<keyword evidence="4 8" id="KW-0812">Transmembrane</keyword>
<dbReference type="Gene3D" id="2.170.130.10">
    <property type="entry name" value="TonB-dependent receptor, plug domain"/>
    <property type="match status" value="1"/>
</dbReference>
<evidence type="ECO:0000256" key="4">
    <source>
        <dbReference type="ARBA" id="ARBA00022692"/>
    </source>
</evidence>
<evidence type="ECO:0000256" key="1">
    <source>
        <dbReference type="ARBA" id="ARBA00004571"/>
    </source>
</evidence>
<dbReference type="PANTHER" id="PTHR30069:SF29">
    <property type="entry name" value="HEMOGLOBIN AND HEMOGLOBIN-HAPTOGLOBIN-BINDING PROTEIN 1-RELATED"/>
    <property type="match status" value="1"/>
</dbReference>
<protein>
    <submittedName>
        <fullName evidence="11">SusC/RagA family TonB-linked outer membrane protein</fullName>
    </submittedName>
</protein>
<accession>A0ABW4ZRD7</accession>
<dbReference type="PROSITE" id="PS52016">
    <property type="entry name" value="TONB_DEPENDENT_REC_3"/>
    <property type="match status" value="1"/>
</dbReference>
<dbReference type="Gene3D" id="2.40.170.20">
    <property type="entry name" value="TonB-dependent receptor, beta-barrel domain"/>
    <property type="match status" value="1"/>
</dbReference>
<dbReference type="InterPro" id="IPR012910">
    <property type="entry name" value="Plug_dom"/>
</dbReference>
<evidence type="ECO:0000313" key="12">
    <source>
        <dbReference type="Proteomes" id="UP001597387"/>
    </source>
</evidence>